<dbReference type="EMBL" id="CM001224">
    <property type="protein sequence ID" value="AET05331.1"/>
    <property type="molecule type" value="Genomic_DNA"/>
</dbReference>
<dbReference type="EnsemblPlants" id="AET05331">
    <property type="protein sequence ID" value="AET05331"/>
    <property type="gene ID" value="MTR_8g104230"/>
</dbReference>
<evidence type="ECO:0000313" key="1">
    <source>
        <dbReference type="EMBL" id="AET05331.1"/>
    </source>
</evidence>
<name>G7L9P8_MEDTR</name>
<protein>
    <submittedName>
        <fullName evidence="1 2">Uncharacterized protein</fullName>
    </submittedName>
</protein>
<reference evidence="1 3" key="2">
    <citation type="journal article" date="2014" name="BMC Genomics">
        <title>An improved genome release (version Mt4.0) for the model legume Medicago truncatula.</title>
        <authorList>
            <person name="Tang H."/>
            <person name="Krishnakumar V."/>
            <person name="Bidwell S."/>
            <person name="Rosen B."/>
            <person name="Chan A."/>
            <person name="Zhou S."/>
            <person name="Gentzbittel L."/>
            <person name="Childs K.L."/>
            <person name="Yandell M."/>
            <person name="Gundlach H."/>
            <person name="Mayer K.F."/>
            <person name="Schwartz D.C."/>
            <person name="Town C.D."/>
        </authorList>
    </citation>
    <scope>GENOME REANNOTATION</scope>
    <source>
        <strain evidence="2 3">cv. Jemalong A17</strain>
    </source>
</reference>
<accession>G7L9P8</accession>
<sequence length="128" mass="15071">MISLTMCRHYEIRVGLCDGGGRRRERISDGVKEKKRSSVATTVVWILVVKKKNVVVRQKKRPPRHREFQILTDLKGERRWWRMEGAVGRTVVGGEDMEDGRRVREKTQRREEEGRGKTVVFLQNCPYF</sequence>
<reference evidence="2" key="3">
    <citation type="submission" date="2015-04" db="UniProtKB">
        <authorList>
            <consortium name="EnsemblPlants"/>
        </authorList>
    </citation>
    <scope>IDENTIFICATION</scope>
    <source>
        <strain evidence="2">cv. Jemalong A17</strain>
    </source>
</reference>
<keyword evidence="3" id="KW-1185">Reference proteome</keyword>
<gene>
    <name evidence="1" type="ordered locus">MTR_8g104230</name>
</gene>
<dbReference type="AlphaFoldDB" id="G7L9P8"/>
<dbReference type="PaxDb" id="3880-AET05331"/>
<organism evidence="1 3">
    <name type="scientific">Medicago truncatula</name>
    <name type="common">Barrel medic</name>
    <name type="synonym">Medicago tribuloides</name>
    <dbReference type="NCBI Taxonomy" id="3880"/>
    <lineage>
        <taxon>Eukaryota</taxon>
        <taxon>Viridiplantae</taxon>
        <taxon>Streptophyta</taxon>
        <taxon>Embryophyta</taxon>
        <taxon>Tracheophyta</taxon>
        <taxon>Spermatophyta</taxon>
        <taxon>Magnoliopsida</taxon>
        <taxon>eudicotyledons</taxon>
        <taxon>Gunneridae</taxon>
        <taxon>Pentapetalae</taxon>
        <taxon>rosids</taxon>
        <taxon>fabids</taxon>
        <taxon>Fabales</taxon>
        <taxon>Fabaceae</taxon>
        <taxon>Papilionoideae</taxon>
        <taxon>50 kb inversion clade</taxon>
        <taxon>NPAAA clade</taxon>
        <taxon>Hologalegina</taxon>
        <taxon>IRL clade</taxon>
        <taxon>Trifolieae</taxon>
        <taxon>Medicago</taxon>
    </lineage>
</organism>
<dbReference type="HOGENOM" id="CLU_2007317_0_0_1"/>
<dbReference type="Proteomes" id="UP000002051">
    <property type="component" value="Chromosome 8"/>
</dbReference>
<evidence type="ECO:0000313" key="3">
    <source>
        <dbReference type="Proteomes" id="UP000002051"/>
    </source>
</evidence>
<proteinExistence type="predicted"/>
<reference evidence="1 3" key="1">
    <citation type="journal article" date="2011" name="Nature">
        <title>The Medicago genome provides insight into the evolution of rhizobial symbioses.</title>
        <authorList>
            <person name="Young N.D."/>
            <person name="Debelle F."/>
            <person name="Oldroyd G.E."/>
            <person name="Geurts R."/>
            <person name="Cannon S.B."/>
            <person name="Udvardi M.K."/>
            <person name="Benedito V.A."/>
            <person name="Mayer K.F."/>
            <person name="Gouzy J."/>
            <person name="Schoof H."/>
            <person name="Van de Peer Y."/>
            <person name="Proost S."/>
            <person name="Cook D.R."/>
            <person name="Meyers B.C."/>
            <person name="Spannagl M."/>
            <person name="Cheung F."/>
            <person name="De Mita S."/>
            <person name="Krishnakumar V."/>
            <person name="Gundlach H."/>
            <person name="Zhou S."/>
            <person name="Mudge J."/>
            <person name="Bharti A.K."/>
            <person name="Murray J.D."/>
            <person name="Naoumkina M.A."/>
            <person name="Rosen B."/>
            <person name="Silverstein K.A."/>
            <person name="Tang H."/>
            <person name="Rombauts S."/>
            <person name="Zhao P.X."/>
            <person name="Zhou P."/>
            <person name="Barbe V."/>
            <person name="Bardou P."/>
            <person name="Bechner M."/>
            <person name="Bellec A."/>
            <person name="Berger A."/>
            <person name="Berges H."/>
            <person name="Bidwell S."/>
            <person name="Bisseling T."/>
            <person name="Choisne N."/>
            <person name="Couloux A."/>
            <person name="Denny R."/>
            <person name="Deshpande S."/>
            <person name="Dai X."/>
            <person name="Doyle J.J."/>
            <person name="Dudez A.M."/>
            <person name="Farmer A.D."/>
            <person name="Fouteau S."/>
            <person name="Franken C."/>
            <person name="Gibelin C."/>
            <person name="Gish J."/>
            <person name="Goldstein S."/>
            <person name="Gonzalez A.J."/>
            <person name="Green P.J."/>
            <person name="Hallab A."/>
            <person name="Hartog M."/>
            <person name="Hua A."/>
            <person name="Humphray S.J."/>
            <person name="Jeong D.H."/>
            <person name="Jing Y."/>
            <person name="Jocker A."/>
            <person name="Kenton S.M."/>
            <person name="Kim D.J."/>
            <person name="Klee K."/>
            <person name="Lai H."/>
            <person name="Lang C."/>
            <person name="Lin S."/>
            <person name="Macmil S.L."/>
            <person name="Magdelenat G."/>
            <person name="Matthews L."/>
            <person name="McCorrison J."/>
            <person name="Monaghan E.L."/>
            <person name="Mun J.H."/>
            <person name="Najar F.Z."/>
            <person name="Nicholson C."/>
            <person name="Noirot C."/>
            <person name="O'Bleness M."/>
            <person name="Paule C.R."/>
            <person name="Poulain J."/>
            <person name="Prion F."/>
            <person name="Qin B."/>
            <person name="Qu C."/>
            <person name="Retzel E.F."/>
            <person name="Riddle C."/>
            <person name="Sallet E."/>
            <person name="Samain S."/>
            <person name="Samson N."/>
            <person name="Sanders I."/>
            <person name="Saurat O."/>
            <person name="Scarpelli C."/>
            <person name="Schiex T."/>
            <person name="Segurens B."/>
            <person name="Severin A.J."/>
            <person name="Sherrier D.J."/>
            <person name="Shi R."/>
            <person name="Sims S."/>
            <person name="Singer S.R."/>
            <person name="Sinharoy S."/>
            <person name="Sterck L."/>
            <person name="Viollet A."/>
            <person name="Wang B.B."/>
            <person name="Wang K."/>
            <person name="Wang M."/>
            <person name="Wang X."/>
            <person name="Warfsmann J."/>
            <person name="Weissenbach J."/>
            <person name="White D.D."/>
            <person name="White J.D."/>
            <person name="Wiley G.B."/>
            <person name="Wincker P."/>
            <person name="Xing Y."/>
            <person name="Yang L."/>
            <person name="Yao Z."/>
            <person name="Ying F."/>
            <person name="Zhai J."/>
            <person name="Zhou L."/>
            <person name="Zuber A."/>
            <person name="Denarie J."/>
            <person name="Dixon R.A."/>
            <person name="May G.D."/>
            <person name="Schwartz D.C."/>
            <person name="Rogers J."/>
            <person name="Quetier F."/>
            <person name="Town C.D."/>
            <person name="Roe B.A."/>
        </authorList>
    </citation>
    <scope>NUCLEOTIDE SEQUENCE [LARGE SCALE GENOMIC DNA]</scope>
    <source>
        <strain evidence="1">A17</strain>
        <strain evidence="2 3">cv. Jemalong A17</strain>
    </source>
</reference>
<evidence type="ECO:0000313" key="2">
    <source>
        <dbReference type="EnsemblPlants" id="AET05331"/>
    </source>
</evidence>